<keyword evidence="3" id="KW-1185">Reference proteome</keyword>
<accession>A0A813FQE1</accession>
<protein>
    <submittedName>
        <fullName evidence="2">Uncharacterized protein</fullName>
    </submittedName>
</protein>
<evidence type="ECO:0000313" key="2">
    <source>
        <dbReference type="EMBL" id="CAE8612850.1"/>
    </source>
</evidence>
<evidence type="ECO:0000256" key="1">
    <source>
        <dbReference type="SAM" id="MobiDB-lite"/>
    </source>
</evidence>
<feature type="region of interest" description="Disordered" evidence="1">
    <location>
        <begin position="137"/>
        <end position="195"/>
    </location>
</feature>
<feature type="compositionally biased region" description="Basic residues" evidence="1">
    <location>
        <begin position="175"/>
        <end position="186"/>
    </location>
</feature>
<sequence length="195" mass="21331">MALAVFLGTQAKQCNLEPTSVWNISDQASSWYARDMGLVQLLKASAARHGAQAMPAQRARPSSLLAKRMMLQPPCLSSRWWTDAKVYTTSIGKCDTHGVSLWLQPCRGLVNTGGAWLLHVVLGTGRKCVIWSTTGAYPERGRTNKHPNVAQHTGAQPWRRAQDGGMPSGQTGRSRAWRALRGRRSVSHGANNSQT</sequence>
<proteinExistence type="predicted"/>
<name>A0A813FQE1_POLGL</name>
<comment type="caution">
    <text evidence="2">The sequence shown here is derived from an EMBL/GenBank/DDBJ whole genome shotgun (WGS) entry which is preliminary data.</text>
</comment>
<gene>
    <name evidence="2" type="ORF">PGLA1383_LOCUS30638</name>
</gene>
<dbReference type="Proteomes" id="UP000654075">
    <property type="component" value="Unassembled WGS sequence"/>
</dbReference>
<evidence type="ECO:0000313" key="3">
    <source>
        <dbReference type="Proteomes" id="UP000654075"/>
    </source>
</evidence>
<reference evidence="2" key="1">
    <citation type="submission" date="2021-02" db="EMBL/GenBank/DDBJ databases">
        <authorList>
            <person name="Dougan E. K."/>
            <person name="Rhodes N."/>
            <person name="Thang M."/>
            <person name="Chan C."/>
        </authorList>
    </citation>
    <scope>NUCLEOTIDE SEQUENCE</scope>
</reference>
<organism evidence="2 3">
    <name type="scientific">Polarella glacialis</name>
    <name type="common">Dinoflagellate</name>
    <dbReference type="NCBI Taxonomy" id="89957"/>
    <lineage>
        <taxon>Eukaryota</taxon>
        <taxon>Sar</taxon>
        <taxon>Alveolata</taxon>
        <taxon>Dinophyceae</taxon>
        <taxon>Suessiales</taxon>
        <taxon>Suessiaceae</taxon>
        <taxon>Polarella</taxon>
    </lineage>
</organism>
<dbReference type="AlphaFoldDB" id="A0A813FQE1"/>
<dbReference type="EMBL" id="CAJNNV010025171">
    <property type="protein sequence ID" value="CAE8612850.1"/>
    <property type="molecule type" value="Genomic_DNA"/>
</dbReference>